<name>A0ABQ2URE3_9PSEU</name>
<organism evidence="2 3">
    <name type="scientific">Lentzea flava</name>
    <dbReference type="NCBI Taxonomy" id="103732"/>
    <lineage>
        <taxon>Bacteria</taxon>
        <taxon>Bacillati</taxon>
        <taxon>Actinomycetota</taxon>
        <taxon>Actinomycetes</taxon>
        <taxon>Pseudonocardiales</taxon>
        <taxon>Pseudonocardiaceae</taxon>
        <taxon>Lentzea</taxon>
    </lineage>
</organism>
<comment type="caution">
    <text evidence="2">The sequence shown here is derived from an EMBL/GenBank/DDBJ whole genome shotgun (WGS) entry which is preliminary data.</text>
</comment>
<dbReference type="Proteomes" id="UP000649573">
    <property type="component" value="Unassembled WGS sequence"/>
</dbReference>
<evidence type="ECO:0000259" key="1">
    <source>
        <dbReference type="Pfam" id="PF20283"/>
    </source>
</evidence>
<evidence type="ECO:0000313" key="2">
    <source>
        <dbReference type="EMBL" id="GGU47624.1"/>
    </source>
</evidence>
<gene>
    <name evidence="2" type="ORF">GCM10010178_45490</name>
</gene>
<accession>A0ABQ2URE3</accession>
<dbReference type="EMBL" id="BMRE01000019">
    <property type="protein sequence ID" value="GGU47624.1"/>
    <property type="molecule type" value="Genomic_DNA"/>
</dbReference>
<dbReference type="InterPro" id="IPR046913">
    <property type="entry name" value="ABC-3C_CTD7"/>
</dbReference>
<sequence length="402" mass="45510">MDGEQSKFEASASALGYAYQFRYALLRALEQIKYSLDWTIAIEAADDVEVSGTNRELRQLKLRQPGTTLGDSDPDLWKTVRIWSEGYRKRSIDPTATKLYLMTTAGVTPDSIGALLSADESVRDIAAAQTKLDSVSITSTNKKNKSAYDAYRLLSKEQKTALLQAIYVIPRSDDIDGVRTKIQQAIRVGLRQQHLIPVLERLEGWWFQQCIEVMNKSKPAIDAAELDGFVADVRDRFGPTALPIDHDILNSETPDDIAEFANRTFVQQMVLTEISSYRMQVAVREYLRAVAQRTRWSRINVLHPGELEKYERKLTEEWRIVFERLKDELGPEAAEEEKVRLAKKIYGWAEDANLPPIRENCTEGFVIRGTFQILADSQQVGWHPEYAARLLALLEPTGAGNA</sequence>
<keyword evidence="3" id="KW-1185">Reference proteome</keyword>
<dbReference type="RefSeq" id="WP_189255710.1">
    <property type="nucleotide sequence ID" value="NZ_BMRE01000019.1"/>
</dbReference>
<evidence type="ECO:0000313" key="3">
    <source>
        <dbReference type="Proteomes" id="UP000649573"/>
    </source>
</evidence>
<dbReference type="Pfam" id="PF20283">
    <property type="entry name" value="CTD7"/>
    <property type="match status" value="1"/>
</dbReference>
<feature type="domain" description="ABC-three component systems C-terminal" evidence="1">
    <location>
        <begin position="265"/>
        <end position="389"/>
    </location>
</feature>
<reference evidence="3" key="1">
    <citation type="journal article" date="2019" name="Int. J. Syst. Evol. Microbiol.">
        <title>The Global Catalogue of Microorganisms (GCM) 10K type strain sequencing project: providing services to taxonomists for standard genome sequencing and annotation.</title>
        <authorList>
            <consortium name="The Broad Institute Genomics Platform"/>
            <consortium name="The Broad Institute Genome Sequencing Center for Infectious Disease"/>
            <person name="Wu L."/>
            <person name="Ma J."/>
        </authorList>
    </citation>
    <scope>NUCLEOTIDE SEQUENCE [LARGE SCALE GENOMIC DNA]</scope>
    <source>
        <strain evidence="3">JCM 3296</strain>
    </source>
</reference>
<proteinExistence type="predicted"/>
<protein>
    <recommendedName>
        <fullName evidence="1">ABC-three component systems C-terminal domain-containing protein</fullName>
    </recommendedName>
</protein>